<keyword evidence="3" id="KW-1185">Reference proteome</keyword>
<dbReference type="Proteomes" id="UP000001136">
    <property type="component" value="Chromosome"/>
</dbReference>
<organism evidence="2 3">
    <name type="scientific">Aliarcobacter butzleri (strain RM4018)</name>
    <name type="common">Arcobacter butzleri</name>
    <dbReference type="NCBI Taxonomy" id="367737"/>
    <lineage>
        <taxon>Bacteria</taxon>
        <taxon>Pseudomonadati</taxon>
        <taxon>Campylobacterota</taxon>
        <taxon>Epsilonproteobacteria</taxon>
        <taxon>Campylobacterales</taxon>
        <taxon>Arcobacteraceae</taxon>
        <taxon>Aliarcobacter</taxon>
    </lineage>
</organism>
<dbReference type="HOGENOM" id="CLU_557410_0_0_7"/>
<protein>
    <recommendedName>
        <fullName evidence="4">Plasmid recombination enzyme</fullName>
    </recommendedName>
</protein>
<evidence type="ECO:0000256" key="1">
    <source>
        <dbReference type="SAM" id="Coils"/>
    </source>
</evidence>
<feature type="coiled-coil region" evidence="1">
    <location>
        <begin position="232"/>
        <end position="304"/>
    </location>
</feature>
<reference evidence="2 3" key="1">
    <citation type="journal article" date="2007" name="PLoS ONE">
        <title>The complete genome sequence and analysis of the Epsilonproteobacterium Arcobacter butzleri.</title>
        <authorList>
            <person name="Miller W.G."/>
            <person name="Parker C.T."/>
            <person name="Rubenfield M."/>
            <person name="Mendz G.L."/>
            <person name="Woesten M.M.S.M."/>
            <person name="Ussery D.W."/>
            <person name="Stolz J.F."/>
            <person name="Binnewies T.T."/>
            <person name="Hallin P.F."/>
            <person name="Wang G."/>
            <person name="Malek J.A."/>
            <person name="Rogosin A."/>
            <person name="Stanker L.H."/>
            <person name="Mandrell R.E."/>
        </authorList>
    </citation>
    <scope>NUCLEOTIDE SEQUENCE [LARGE SCALE GENOMIC DNA]</scope>
    <source>
        <strain evidence="2 3">RM4018</strain>
    </source>
</reference>
<evidence type="ECO:0000313" key="3">
    <source>
        <dbReference type="Proteomes" id="UP000001136"/>
    </source>
</evidence>
<evidence type="ECO:0008006" key="4">
    <source>
        <dbReference type="Google" id="ProtNLM"/>
    </source>
</evidence>
<gene>
    <name evidence="2" type="ordered locus">Abu_1875</name>
</gene>
<dbReference type="AlphaFoldDB" id="A8EVY8"/>
<name>A8EVY8_ALIB4</name>
<dbReference type="EMBL" id="CP000361">
    <property type="protein sequence ID" value="ABV68111.1"/>
    <property type="molecule type" value="Genomic_DNA"/>
</dbReference>
<feature type="coiled-coil region" evidence="1">
    <location>
        <begin position="355"/>
        <end position="435"/>
    </location>
</feature>
<accession>A8EVY8</accession>
<evidence type="ECO:0000313" key="2">
    <source>
        <dbReference type="EMBL" id="ABV68111.1"/>
    </source>
</evidence>
<dbReference type="Gene3D" id="3.30.930.30">
    <property type="match status" value="1"/>
</dbReference>
<keyword evidence="1" id="KW-0175">Coiled coil</keyword>
<proteinExistence type="predicted"/>
<sequence>MKGYTMNNYINSRIQAHNNLKIRNAIKHNLRHTHKSLSQLENNNFNYIFLDGKATKITKENKKELYTKISSEYKKDRLEHTEIYKKYNKRNLRDTCGSWGEGVFTFSEQLKEDLKNKKYSLIDLSNLAIECLKDMEKHLGIKTKYMVLHLDEKTPHFQYFFTNFDNMGASITFKNRETKDLSPLQDIAYKHFGKLGMERGIKKDFTNSNYISAAKYWKTLGIDLKNKTISLEAQYNNKKQDIEKSLKELYTEVNFKKNEIKDLRSSYDRTSQEYKDLTIVFKQLQVEEKTLREKVKELKEIDNLDNYLNSLKSDIKNILGKNTKQVNSILGVSRIEVENITQMYKELVSKISEPLNSKVKEIEEKDKIIKELNDKLDKKENRINELIVEKNKLNDTNNVLNQENTQIKQKLTLDIQNLEKEQKSFLGTLKQQNQKLRDRTKYLKKILKDQNIKITRDQIRLALNKPKPKSKKIEQSLIRKQELNNLSRI</sequence>
<dbReference type="KEGG" id="abu:Abu_1875"/>